<dbReference type="Pfam" id="PF10551">
    <property type="entry name" value="MULE"/>
    <property type="match status" value="1"/>
</dbReference>
<evidence type="ECO:0000256" key="3">
    <source>
        <dbReference type="ARBA" id="ARBA00022833"/>
    </source>
</evidence>
<feature type="domain" description="SWIM-type" evidence="6">
    <location>
        <begin position="370"/>
        <end position="412"/>
    </location>
</feature>
<gene>
    <name evidence="7" type="ORF">LWI29_037000</name>
</gene>
<sequence>MVDAHSCAMSFKNTFVNSKKIADKYVGQWRENPEWNYPGMSQQLRTDTNVDASIWQYYRGRTRAKELIQGSIKDQYSKLWEYCAEVRRMNPGSSVILKCSSEDGDANPKFMRLYICLHALKKGWKEGCRRIIGLDGCFIKGYHTGQLLTAIGVDPNNQMYPIAYALVESECRDSWEWFLELLGQDLEINNSYGIVWITDKQKGLIDAITQMFPNSEHRFCVRHMYNNFKSEHKGLLFKQILWAAAKCTTEQGFAQVMEKIRSESVAAYEWLVEKDPVHWSRAYFKDTAMCDMLCNNMCEAFNKAILQARDKPVITLMEMIINYLMKRLVRKRAEVEKWNHDIGPNVFKVVERLKLESSICHPEYSGNFHYQVRGPGDDQHIVNIEKKTCACNRWQLTGIPCIHGISTLLSSNRDPIDYIHNKYKKENFIKAYAPVIYGINGPMMWPKTNNKPLECPLFKKHRGRLKKARELQADEVRVGGKTKLRRNYVVIRCSICKQEGHNKSTCERRGGGNLDGSETTQGSTQVEGIQASQGSN</sequence>
<reference evidence="7" key="1">
    <citation type="journal article" date="2022" name="Plant J.">
        <title>Strategies of tolerance reflected in two North American maple genomes.</title>
        <authorList>
            <person name="McEvoy S.L."/>
            <person name="Sezen U.U."/>
            <person name="Trouern-Trend A."/>
            <person name="McMahon S.M."/>
            <person name="Schaberg P.G."/>
            <person name="Yang J."/>
            <person name="Wegrzyn J.L."/>
            <person name="Swenson N.G."/>
        </authorList>
    </citation>
    <scope>NUCLEOTIDE SEQUENCE</scope>
    <source>
        <strain evidence="7">NS2018</strain>
    </source>
</reference>
<dbReference type="PROSITE" id="PS50966">
    <property type="entry name" value="ZF_SWIM"/>
    <property type="match status" value="1"/>
</dbReference>
<feature type="compositionally biased region" description="Polar residues" evidence="5">
    <location>
        <begin position="516"/>
        <end position="536"/>
    </location>
</feature>
<proteinExistence type="predicted"/>
<dbReference type="InterPro" id="IPR018289">
    <property type="entry name" value="MULE_transposase_dom"/>
</dbReference>
<dbReference type="AlphaFoldDB" id="A0AA39SSX3"/>
<dbReference type="EMBL" id="JAUESC010000028">
    <property type="protein sequence ID" value="KAK0594585.1"/>
    <property type="molecule type" value="Genomic_DNA"/>
</dbReference>
<keyword evidence="3" id="KW-0862">Zinc</keyword>
<dbReference type="PANTHER" id="PTHR31973:SF187">
    <property type="entry name" value="MUTATOR TRANSPOSASE MUDRA PROTEIN"/>
    <property type="match status" value="1"/>
</dbReference>
<evidence type="ECO:0000313" key="7">
    <source>
        <dbReference type="EMBL" id="KAK0594585.1"/>
    </source>
</evidence>
<dbReference type="InterPro" id="IPR007527">
    <property type="entry name" value="Znf_SWIM"/>
</dbReference>
<dbReference type="GO" id="GO:0008270">
    <property type="term" value="F:zinc ion binding"/>
    <property type="evidence" value="ECO:0007669"/>
    <property type="project" value="UniProtKB-KW"/>
</dbReference>
<dbReference type="PANTHER" id="PTHR31973">
    <property type="entry name" value="POLYPROTEIN, PUTATIVE-RELATED"/>
    <property type="match status" value="1"/>
</dbReference>
<keyword evidence="2 4" id="KW-0863">Zinc-finger</keyword>
<dbReference type="Pfam" id="PF04434">
    <property type="entry name" value="SWIM"/>
    <property type="match status" value="1"/>
</dbReference>
<dbReference type="InterPro" id="IPR006564">
    <property type="entry name" value="Znf_PMZ"/>
</dbReference>
<keyword evidence="1" id="KW-0479">Metal-binding</keyword>
<accession>A0AA39SSX3</accession>
<feature type="region of interest" description="Disordered" evidence="5">
    <location>
        <begin position="502"/>
        <end position="536"/>
    </location>
</feature>
<evidence type="ECO:0000256" key="1">
    <source>
        <dbReference type="ARBA" id="ARBA00022723"/>
    </source>
</evidence>
<organism evidence="7 8">
    <name type="scientific">Acer saccharum</name>
    <name type="common">Sugar maple</name>
    <dbReference type="NCBI Taxonomy" id="4024"/>
    <lineage>
        <taxon>Eukaryota</taxon>
        <taxon>Viridiplantae</taxon>
        <taxon>Streptophyta</taxon>
        <taxon>Embryophyta</taxon>
        <taxon>Tracheophyta</taxon>
        <taxon>Spermatophyta</taxon>
        <taxon>Magnoliopsida</taxon>
        <taxon>eudicotyledons</taxon>
        <taxon>Gunneridae</taxon>
        <taxon>Pentapetalae</taxon>
        <taxon>rosids</taxon>
        <taxon>malvids</taxon>
        <taxon>Sapindales</taxon>
        <taxon>Sapindaceae</taxon>
        <taxon>Hippocastanoideae</taxon>
        <taxon>Acereae</taxon>
        <taxon>Acer</taxon>
    </lineage>
</organism>
<evidence type="ECO:0000256" key="4">
    <source>
        <dbReference type="PROSITE-ProRule" id="PRU00325"/>
    </source>
</evidence>
<evidence type="ECO:0000256" key="5">
    <source>
        <dbReference type="SAM" id="MobiDB-lite"/>
    </source>
</evidence>
<dbReference type="Proteomes" id="UP001168877">
    <property type="component" value="Unassembled WGS sequence"/>
</dbReference>
<evidence type="ECO:0000313" key="8">
    <source>
        <dbReference type="Proteomes" id="UP001168877"/>
    </source>
</evidence>
<evidence type="ECO:0000256" key="2">
    <source>
        <dbReference type="ARBA" id="ARBA00022771"/>
    </source>
</evidence>
<protein>
    <recommendedName>
        <fullName evidence="6">SWIM-type domain-containing protein</fullName>
    </recommendedName>
</protein>
<reference evidence="7" key="2">
    <citation type="submission" date="2023-06" db="EMBL/GenBank/DDBJ databases">
        <authorList>
            <person name="Swenson N.G."/>
            <person name="Wegrzyn J.L."/>
            <person name="Mcevoy S.L."/>
        </authorList>
    </citation>
    <scope>NUCLEOTIDE SEQUENCE</scope>
    <source>
        <strain evidence="7">NS2018</strain>
        <tissue evidence="7">Leaf</tissue>
    </source>
</reference>
<name>A0AA39SSX3_ACESA</name>
<evidence type="ECO:0000259" key="6">
    <source>
        <dbReference type="PROSITE" id="PS50966"/>
    </source>
</evidence>
<keyword evidence="8" id="KW-1185">Reference proteome</keyword>
<dbReference type="SMART" id="SM00575">
    <property type="entry name" value="ZnF_PMZ"/>
    <property type="match status" value="1"/>
</dbReference>
<comment type="caution">
    <text evidence="7">The sequence shown here is derived from an EMBL/GenBank/DDBJ whole genome shotgun (WGS) entry which is preliminary data.</text>
</comment>